<dbReference type="AlphaFoldDB" id="A0A4R6W8X9"/>
<evidence type="ECO:0000313" key="1">
    <source>
        <dbReference type="EMBL" id="TDQ73519.1"/>
    </source>
</evidence>
<evidence type="ECO:0000313" key="2">
    <source>
        <dbReference type="Proteomes" id="UP000295292"/>
    </source>
</evidence>
<dbReference type="PROSITE" id="PS51257">
    <property type="entry name" value="PROKAR_LIPOPROTEIN"/>
    <property type="match status" value="1"/>
</dbReference>
<proteinExistence type="predicted"/>
<name>A0A4R6W8X9_9SPHI</name>
<protein>
    <submittedName>
        <fullName evidence="1">Uncharacterized protein DUF4302</fullName>
    </submittedName>
</protein>
<organism evidence="1 2">
    <name type="scientific">Sphingobacterium yanglingense</name>
    <dbReference type="NCBI Taxonomy" id="1437280"/>
    <lineage>
        <taxon>Bacteria</taxon>
        <taxon>Pseudomonadati</taxon>
        <taxon>Bacteroidota</taxon>
        <taxon>Sphingobacteriia</taxon>
        <taxon>Sphingobacteriales</taxon>
        <taxon>Sphingobacteriaceae</taxon>
        <taxon>Sphingobacterium</taxon>
    </lineage>
</organism>
<gene>
    <name evidence="1" type="ORF">CLV99_4573</name>
</gene>
<dbReference type="EMBL" id="SNYV01000019">
    <property type="protein sequence ID" value="TDQ73519.1"/>
    <property type="molecule type" value="Genomic_DNA"/>
</dbReference>
<dbReference type="Proteomes" id="UP000295292">
    <property type="component" value="Unassembled WGS sequence"/>
</dbReference>
<dbReference type="RefSeq" id="WP_133586691.1">
    <property type="nucleotide sequence ID" value="NZ_SNYV01000019.1"/>
</dbReference>
<reference evidence="1 2" key="1">
    <citation type="submission" date="2019-03" db="EMBL/GenBank/DDBJ databases">
        <title>Genomic Encyclopedia of Archaeal and Bacterial Type Strains, Phase II (KMG-II): from individual species to whole genera.</title>
        <authorList>
            <person name="Goeker M."/>
        </authorList>
    </citation>
    <scope>NUCLEOTIDE SEQUENCE [LARGE SCALE GENOMIC DNA]</scope>
    <source>
        <strain evidence="1 2">DSM 28353</strain>
    </source>
</reference>
<sequence length="336" mass="38292">MKEIIKFLVLGLIATVFYSCEKDNITNTYFEEHPGRMDKIAEELKSTLASAPEGWVMMVKTGLNSQVYTPVVLKFDTLKNRVFVKTVYGETADTESYFRIANGTGAPQLIFTTGSIMSTLYRVGAQASDITDHIYNVVSVSADTVAIRGYRSGAVYKPEGGVVYKMFKRPKDWKWADDEIYFDMSSAKFRTNVEGVRAKMEIEYVKNSGEKKSFETEFNTVPDMYMVNMQSVFPFSTRQNIGTGGFKTPYYFFMEFPYAGDIYDVSPVVANNTISFYPQYGCTTNLTYMNYFINAYNLHYLVCKDVVRTGNNVKMDFEAYDKQGNVIVKATYNNLR</sequence>
<dbReference type="OrthoDB" id="702790at2"/>
<dbReference type="Pfam" id="PF14135">
    <property type="entry name" value="DUF4302"/>
    <property type="match status" value="1"/>
</dbReference>
<keyword evidence="2" id="KW-1185">Reference proteome</keyword>
<dbReference type="InterPro" id="IPR025396">
    <property type="entry name" value="DUF4302"/>
</dbReference>
<accession>A0A4R6W8X9</accession>
<comment type="caution">
    <text evidence="1">The sequence shown here is derived from an EMBL/GenBank/DDBJ whole genome shotgun (WGS) entry which is preliminary data.</text>
</comment>